<dbReference type="SUPFAM" id="SSF56112">
    <property type="entry name" value="Protein kinase-like (PK-like)"/>
    <property type="match status" value="1"/>
</dbReference>
<comment type="caution">
    <text evidence="1">The sequence shown here is derived from an EMBL/GenBank/DDBJ whole genome shotgun (WGS) entry which is preliminary data.</text>
</comment>
<evidence type="ECO:0008006" key="3">
    <source>
        <dbReference type="Google" id="ProtNLM"/>
    </source>
</evidence>
<dbReference type="Proteomes" id="UP001383192">
    <property type="component" value="Unassembled WGS sequence"/>
</dbReference>
<reference evidence="1 2" key="1">
    <citation type="submission" date="2024-01" db="EMBL/GenBank/DDBJ databases">
        <title>A draft genome for a cacao thread blight-causing isolate of Paramarasmius palmivorus.</title>
        <authorList>
            <person name="Baruah I.K."/>
            <person name="Bukari Y."/>
            <person name="Amoako-Attah I."/>
            <person name="Meinhardt L.W."/>
            <person name="Bailey B.A."/>
            <person name="Cohen S.P."/>
        </authorList>
    </citation>
    <scope>NUCLEOTIDE SEQUENCE [LARGE SCALE GENOMIC DNA]</scope>
    <source>
        <strain evidence="1 2">GH-12</strain>
    </source>
</reference>
<dbReference type="InterPro" id="IPR011009">
    <property type="entry name" value="Kinase-like_dom_sf"/>
</dbReference>
<accession>A0AAW0CRA1</accession>
<evidence type="ECO:0000313" key="2">
    <source>
        <dbReference type="Proteomes" id="UP001383192"/>
    </source>
</evidence>
<dbReference type="EMBL" id="JAYKXP010000033">
    <property type="protein sequence ID" value="KAK7041631.1"/>
    <property type="molecule type" value="Genomic_DNA"/>
</dbReference>
<name>A0AAW0CRA1_9AGAR</name>
<gene>
    <name evidence="1" type="ORF">VNI00_009226</name>
</gene>
<keyword evidence="2" id="KW-1185">Reference proteome</keyword>
<organism evidence="1 2">
    <name type="scientific">Paramarasmius palmivorus</name>
    <dbReference type="NCBI Taxonomy" id="297713"/>
    <lineage>
        <taxon>Eukaryota</taxon>
        <taxon>Fungi</taxon>
        <taxon>Dikarya</taxon>
        <taxon>Basidiomycota</taxon>
        <taxon>Agaricomycotina</taxon>
        <taxon>Agaricomycetes</taxon>
        <taxon>Agaricomycetidae</taxon>
        <taxon>Agaricales</taxon>
        <taxon>Marasmiineae</taxon>
        <taxon>Marasmiaceae</taxon>
        <taxon>Paramarasmius</taxon>
    </lineage>
</organism>
<proteinExistence type="predicted"/>
<sequence length="205" mass="23431">MRGIPQAAVNLRQLNSACLKTLDYDAIAPNLTQKSNLQGNSIPYLFAETTMETPWCENADVLAIEYIPKTFSEFTNELDAGEHKEFHDIEKYAAMVREAAEMLDIAHRNNVVHSDMHQRHALFDGQRMVLIDWANYLRVPVQGLPDMEDAYKFSDLWEVLLCFFQSEMHDEAIKKWIKLNEASIMAKLGSFADSVLSPCSEKDEL</sequence>
<dbReference type="AlphaFoldDB" id="A0AAW0CRA1"/>
<evidence type="ECO:0000313" key="1">
    <source>
        <dbReference type="EMBL" id="KAK7041631.1"/>
    </source>
</evidence>
<protein>
    <recommendedName>
        <fullName evidence="3">Protein kinase domain-containing protein</fullName>
    </recommendedName>
</protein>